<accession>A0A4Q9VW37</accession>
<dbReference type="GO" id="GO:0022857">
    <property type="term" value="F:transmembrane transporter activity"/>
    <property type="evidence" value="ECO:0007669"/>
    <property type="project" value="InterPro"/>
</dbReference>
<keyword evidence="5 6" id="KW-0472">Membrane</keyword>
<feature type="transmembrane region" description="Helical" evidence="6">
    <location>
        <begin position="106"/>
        <end position="129"/>
    </location>
</feature>
<dbReference type="RefSeq" id="WP_131307279.1">
    <property type="nucleotide sequence ID" value="NZ_SJFN01000007.1"/>
</dbReference>
<feature type="transmembrane region" description="Helical" evidence="6">
    <location>
        <begin position="174"/>
        <end position="194"/>
    </location>
</feature>
<dbReference type="PANTHER" id="PTHR43791:SF36">
    <property type="entry name" value="TRANSPORTER, PUTATIVE (AFU_ORTHOLOGUE AFUA_6G08340)-RELATED"/>
    <property type="match status" value="1"/>
</dbReference>
<dbReference type="InterPro" id="IPR036259">
    <property type="entry name" value="MFS_trans_sf"/>
</dbReference>
<evidence type="ECO:0000313" key="8">
    <source>
        <dbReference type="EMBL" id="TBW39450.1"/>
    </source>
</evidence>
<reference evidence="8 9" key="1">
    <citation type="submission" date="2019-02" db="EMBL/GenBank/DDBJ databases">
        <title>Siculibacillus lacustris gen. nov., sp. nov., a new rosette-forming bacterium isolated from a freshwater crater lake (Lake St. Ana, Romania).</title>
        <authorList>
            <person name="Felfoldi T."/>
            <person name="Marton Z."/>
            <person name="Szabo A."/>
            <person name="Mentes A."/>
            <person name="Boka K."/>
            <person name="Marialigeti K."/>
            <person name="Mathe I."/>
            <person name="Koncz M."/>
            <person name="Schumann P."/>
            <person name="Toth E."/>
        </authorList>
    </citation>
    <scope>NUCLEOTIDE SEQUENCE [LARGE SCALE GENOMIC DNA]</scope>
    <source>
        <strain evidence="8 9">SA-279</strain>
    </source>
</reference>
<comment type="subcellular location">
    <subcellularLocation>
        <location evidence="1">Membrane</location>
        <topology evidence="1">Multi-pass membrane protein</topology>
    </subcellularLocation>
</comment>
<feature type="transmembrane region" description="Helical" evidence="6">
    <location>
        <begin position="242"/>
        <end position="263"/>
    </location>
</feature>
<feature type="transmembrane region" description="Helical" evidence="6">
    <location>
        <begin position="269"/>
        <end position="294"/>
    </location>
</feature>
<dbReference type="SUPFAM" id="SSF103473">
    <property type="entry name" value="MFS general substrate transporter"/>
    <property type="match status" value="1"/>
</dbReference>
<evidence type="ECO:0000256" key="2">
    <source>
        <dbReference type="ARBA" id="ARBA00022448"/>
    </source>
</evidence>
<proteinExistence type="predicted"/>
<dbReference type="CDD" id="cd17319">
    <property type="entry name" value="MFS_ExuT_GudP_like"/>
    <property type="match status" value="1"/>
</dbReference>
<dbReference type="PANTHER" id="PTHR43791">
    <property type="entry name" value="PERMEASE-RELATED"/>
    <property type="match status" value="1"/>
</dbReference>
<organism evidence="8 9">
    <name type="scientific">Siculibacillus lacustris</name>
    <dbReference type="NCBI Taxonomy" id="1549641"/>
    <lineage>
        <taxon>Bacteria</taxon>
        <taxon>Pseudomonadati</taxon>
        <taxon>Pseudomonadota</taxon>
        <taxon>Alphaproteobacteria</taxon>
        <taxon>Hyphomicrobiales</taxon>
        <taxon>Ancalomicrobiaceae</taxon>
        <taxon>Siculibacillus</taxon>
    </lineage>
</organism>
<keyword evidence="4 6" id="KW-1133">Transmembrane helix</keyword>
<feature type="transmembrane region" description="Helical" evidence="6">
    <location>
        <begin position="141"/>
        <end position="162"/>
    </location>
</feature>
<dbReference type="AlphaFoldDB" id="A0A4Q9VW37"/>
<evidence type="ECO:0000256" key="3">
    <source>
        <dbReference type="ARBA" id="ARBA00022692"/>
    </source>
</evidence>
<dbReference type="Proteomes" id="UP000292781">
    <property type="component" value="Unassembled WGS sequence"/>
</dbReference>
<keyword evidence="3 6" id="KW-0812">Transmembrane</keyword>
<feature type="transmembrane region" description="Helical" evidence="6">
    <location>
        <begin position="81"/>
        <end position="100"/>
    </location>
</feature>
<keyword evidence="9" id="KW-1185">Reference proteome</keyword>
<evidence type="ECO:0000256" key="1">
    <source>
        <dbReference type="ARBA" id="ARBA00004141"/>
    </source>
</evidence>
<feature type="transmembrane region" description="Helical" evidence="6">
    <location>
        <begin position="306"/>
        <end position="324"/>
    </location>
</feature>
<dbReference type="FunFam" id="1.20.1250.20:FF:000018">
    <property type="entry name" value="MFS transporter permease"/>
    <property type="match status" value="1"/>
</dbReference>
<feature type="transmembrane region" description="Helical" evidence="6">
    <location>
        <begin position="364"/>
        <end position="388"/>
    </location>
</feature>
<sequence length="435" mass="46338">MNDRPDVIAKVAWRILPILLPCYFAAFLDRVNIGFAAQTMNRDLGFSASAFGFGAGIFFLGYVLCELPSNLLLVRFGARRWIARILITWGLLSAMTAFVWDTTSFYSVRVLLGAAEAGFFPGMIFFMSLWFPRRYRVGMFALFNIAVPISSVIGAPVSGLVITYLNGLHGLAGWQWMFVIEGLPALIMGFVVLFKLPDSPDKADFLPAEERDWLVAKLASERAEQEVAGRFSIGRALSDPRVLLMCLIAVGLVWGTTGIAIWMPQFVQAFGLTTLQTGFVTAIPAAFMAISMVVVGRHADRTGERVWHTAGPFLASAAGFVLAAVAPSPIIGLIGLTIGAAGIGGASPNIWYFPTRLLTGAAAAAGLALINSVGSTGGFFGPAVIGFMKDLTGGFGGAMLVLAAAMAATACAILVLGAMMHELVRRPNLAVETRA</sequence>
<feature type="transmembrane region" description="Helical" evidence="6">
    <location>
        <begin position="330"/>
        <end position="352"/>
    </location>
</feature>
<dbReference type="Pfam" id="PF07690">
    <property type="entry name" value="MFS_1"/>
    <property type="match status" value="1"/>
</dbReference>
<name>A0A4Q9VW37_9HYPH</name>
<comment type="caution">
    <text evidence="8">The sequence shown here is derived from an EMBL/GenBank/DDBJ whole genome shotgun (WGS) entry which is preliminary data.</text>
</comment>
<evidence type="ECO:0000256" key="6">
    <source>
        <dbReference type="SAM" id="Phobius"/>
    </source>
</evidence>
<feature type="transmembrane region" description="Helical" evidence="6">
    <location>
        <begin position="48"/>
        <end position="69"/>
    </location>
</feature>
<evidence type="ECO:0000259" key="7">
    <source>
        <dbReference type="PROSITE" id="PS50850"/>
    </source>
</evidence>
<dbReference type="EMBL" id="SJFN01000007">
    <property type="protein sequence ID" value="TBW39450.1"/>
    <property type="molecule type" value="Genomic_DNA"/>
</dbReference>
<dbReference type="Gene3D" id="1.20.1250.20">
    <property type="entry name" value="MFS general substrate transporter like domains"/>
    <property type="match status" value="2"/>
</dbReference>
<gene>
    <name evidence="8" type="ORF">EYW49_06150</name>
</gene>
<dbReference type="OrthoDB" id="9773957at2"/>
<dbReference type="GO" id="GO:0016020">
    <property type="term" value="C:membrane"/>
    <property type="evidence" value="ECO:0007669"/>
    <property type="project" value="UniProtKB-SubCell"/>
</dbReference>
<keyword evidence="2" id="KW-0813">Transport</keyword>
<feature type="domain" description="Major facilitator superfamily (MFS) profile" evidence="7">
    <location>
        <begin position="15"/>
        <end position="421"/>
    </location>
</feature>
<dbReference type="InterPro" id="IPR011701">
    <property type="entry name" value="MFS"/>
</dbReference>
<feature type="transmembrane region" description="Helical" evidence="6">
    <location>
        <begin position="7"/>
        <end position="28"/>
    </location>
</feature>
<dbReference type="InterPro" id="IPR020846">
    <property type="entry name" value="MFS_dom"/>
</dbReference>
<feature type="transmembrane region" description="Helical" evidence="6">
    <location>
        <begin position="394"/>
        <end position="416"/>
    </location>
</feature>
<evidence type="ECO:0000313" key="9">
    <source>
        <dbReference type="Proteomes" id="UP000292781"/>
    </source>
</evidence>
<evidence type="ECO:0000256" key="4">
    <source>
        <dbReference type="ARBA" id="ARBA00022989"/>
    </source>
</evidence>
<dbReference type="PROSITE" id="PS50850">
    <property type="entry name" value="MFS"/>
    <property type="match status" value="1"/>
</dbReference>
<protein>
    <submittedName>
        <fullName evidence="8">MFS transporter</fullName>
    </submittedName>
</protein>
<evidence type="ECO:0000256" key="5">
    <source>
        <dbReference type="ARBA" id="ARBA00023136"/>
    </source>
</evidence>